<evidence type="ECO:0000313" key="12">
    <source>
        <dbReference type="Proteomes" id="UP000245207"/>
    </source>
</evidence>
<evidence type="ECO:0000256" key="5">
    <source>
        <dbReference type="ARBA" id="ARBA00022823"/>
    </source>
</evidence>
<comment type="caution">
    <text evidence="11">The sequence shown here is derived from an EMBL/GenBank/DDBJ whole genome shotgun (WGS) entry which is preliminary data.</text>
</comment>
<evidence type="ECO:0000256" key="7">
    <source>
        <dbReference type="SAM" id="MobiDB-lite"/>
    </source>
</evidence>
<dbReference type="Pfam" id="PF00078">
    <property type="entry name" value="RVT_1"/>
    <property type="match status" value="1"/>
</dbReference>
<feature type="region of interest" description="Disordered" evidence="7">
    <location>
        <begin position="276"/>
        <end position="311"/>
    </location>
</feature>
<evidence type="ECO:0000256" key="3">
    <source>
        <dbReference type="ARBA" id="ARBA00022679"/>
    </source>
</evidence>
<dbReference type="EMBL" id="PKPP01009257">
    <property type="protein sequence ID" value="PWA48690.1"/>
    <property type="molecule type" value="Genomic_DNA"/>
</dbReference>
<dbReference type="Pfam" id="PF13966">
    <property type="entry name" value="zf-RVT"/>
    <property type="match status" value="1"/>
</dbReference>
<dbReference type="Gene3D" id="2.40.50.100">
    <property type="match status" value="1"/>
</dbReference>
<dbReference type="InterPro" id="IPR023213">
    <property type="entry name" value="CAT-like_dom_sf"/>
</dbReference>
<dbReference type="CDD" id="cd06849">
    <property type="entry name" value="lipoyl_domain"/>
    <property type="match status" value="1"/>
</dbReference>
<dbReference type="GO" id="GO:0032259">
    <property type="term" value="P:methylation"/>
    <property type="evidence" value="ECO:0007669"/>
    <property type="project" value="UniProtKB-KW"/>
</dbReference>
<evidence type="ECO:0000259" key="9">
    <source>
        <dbReference type="PROSITE" id="PS50968"/>
    </source>
</evidence>
<dbReference type="PROSITE" id="PS51826">
    <property type="entry name" value="PSBD"/>
    <property type="match status" value="2"/>
</dbReference>
<evidence type="ECO:0000259" key="10">
    <source>
        <dbReference type="PROSITE" id="PS51826"/>
    </source>
</evidence>
<keyword evidence="5" id="KW-0450">Lipoyl</keyword>
<dbReference type="GO" id="GO:0008171">
    <property type="term" value="F:O-methyltransferase activity"/>
    <property type="evidence" value="ECO:0007669"/>
    <property type="project" value="InterPro"/>
</dbReference>
<feature type="domain" description="Peripheral subunit-binding (PSBD)" evidence="10">
    <location>
        <begin position="1387"/>
        <end position="1424"/>
    </location>
</feature>
<feature type="domain" description="Peripheral subunit-binding (PSBD)" evidence="10">
    <location>
        <begin position="1615"/>
        <end position="1652"/>
    </location>
</feature>
<dbReference type="InterPro" id="IPR004167">
    <property type="entry name" value="PSBD"/>
</dbReference>
<dbReference type="InterPro" id="IPR036625">
    <property type="entry name" value="E3-bd_dom_sf"/>
</dbReference>
<dbReference type="InterPro" id="IPR045257">
    <property type="entry name" value="E2/Pdx1"/>
</dbReference>
<dbReference type="Gene3D" id="3.40.50.150">
    <property type="entry name" value="Vaccinia Virus protein VP39"/>
    <property type="match status" value="1"/>
</dbReference>
<dbReference type="Pfam" id="PF00198">
    <property type="entry name" value="2-oxoacid_dh"/>
    <property type="match status" value="1"/>
</dbReference>
<dbReference type="SUPFAM" id="SSF53335">
    <property type="entry name" value="S-adenosyl-L-methionine-dependent methyltransferases"/>
    <property type="match status" value="1"/>
</dbReference>
<dbReference type="PANTHER" id="PTHR23151">
    <property type="entry name" value="DIHYDROLIPOAMIDE ACETYL/SUCCINYL-TRANSFERASE-RELATED"/>
    <property type="match status" value="1"/>
</dbReference>
<dbReference type="InterPro" id="IPR043502">
    <property type="entry name" value="DNA/RNA_pol_sf"/>
</dbReference>
<dbReference type="SUPFAM" id="SSF51230">
    <property type="entry name" value="Single hybrid motif"/>
    <property type="match status" value="1"/>
</dbReference>
<keyword evidence="11" id="KW-0695">RNA-directed DNA polymerase</keyword>
<feature type="region of interest" description="Disordered" evidence="7">
    <location>
        <begin position="1363"/>
        <end position="1384"/>
    </location>
</feature>
<evidence type="ECO:0000313" key="11">
    <source>
        <dbReference type="EMBL" id="PWA48690.1"/>
    </source>
</evidence>
<dbReference type="InterPro" id="IPR001077">
    <property type="entry name" value="COMT_C"/>
</dbReference>
<proteinExistence type="inferred from homology"/>
<dbReference type="InterPro" id="IPR029063">
    <property type="entry name" value="SAM-dependent_MTases_sf"/>
</dbReference>
<dbReference type="GO" id="GO:0006086">
    <property type="term" value="P:pyruvate decarboxylation to acetyl-CoA"/>
    <property type="evidence" value="ECO:0007669"/>
    <property type="project" value="InterPro"/>
</dbReference>
<sequence>MAKLMHRIFNLFKLKDSVVEGGVPFDKVHGTHAFAYPALDARFNELFNNAMVNHTTIVMKKILECYHGFDNLKSLVDVGGGLGMTINMIVSKHPTIKGICFDQPHVTRHGPPYPGIEHVGGDMFQEVPQADAILMKWVLHDWSDEHCTKLLKNCYKALPQNGKVIVIDEVLPFVPDTSTPVKARTQVDTLLMTHNPGGKERTEDQWLALAKSAGFKGIRKECCAFHLWLVSHPRAEIPTASLSLGDNPTPIPYSPDIIRACGSQIEDLNEIQNLPDSVLGGGGSEVKETKSAQTDVKTEDSAQESSSGKIDASKLPPHIFVEMPALSPTMDQGNIARWLKKEGEKIEVGDIICEIETDKATLEFKCLEEGSLGGHLFTRVNKLGDKLSKLDRFLISESSTFLLHNYSAQVLDCHTSYHRPILLSPSSLDFGPIPFKFYNSWLLDNHLQAIVNEFWEQHATENSSNPIVTLKNKMKALKPFIKAWSTNRITSQTRDKEDLIKKIKDFDENIANGTGNVMVDSQRSTWLENLRSIELKENIDLSQKAKIKWGIEADDNSKFFHAIVNQKRRVDVAKIVSRSPFYKSLKEDQNLYLVSLITESEIKDAIWDCGSDKSPGPDGFTFAFYKKFWDTIKEDVVRSVQHFFNTGILPRGCNTSFIALIPKVPNPLVISDFRPISLIGAQYKIIAKVLANRLARVIDTVISQEQSAFIKHRQILDGPLMVNKVIQWSKRKKSKLMVFKIDFEKAFDSISWDFLFQVMRFMGFCDKWIKWISGCLLSATSSILINGSPTREFNIHRGLRQGDPLSPFLFIIVMEGLYVAIDDAMDAGLYRGIKINTLNLSHFFFADDALFIGDWSRANIKNLVSILECFHRVSGLKINFHKSNLFGVGVPFEEVDLLASITGCNAMRTPFSYLGLPIDCNMALVKSWDPIIDKFSKRLSKWKASLLSIGGRSTLISSVLGVIDQIFFWGSDDTSKKIPWISWNLALASKEKGGLGIGSLYSLNHALIQKWRWRFLNNPQALWVRLIVSIHGNSEDVSYFFSHVRNQGVWGRIVGSINTMHEKGFIPHSSIQRRVNNGASTKFWYDTWVGNTSLQQQYPRLFRLASNRDRTIQECWNNGWCLDWSRPISSGRNANHLTSLYTRLSNFVETKIIGTSTFTVKSTREHIDHCSLPNGWPETRWNRLLPKKINIFIWRALHDRLPTRWNLSRKGVDVAYLSCSVCDCGIETTHHTLWSCSLATTVWNRVLVWLDLPSPNLSNIQDLYTWLEDLHISSNRRAILEVICGVVLWSLWNFRNKMIFGIVPPKRCFLFDKIVECSFRYLAKILAPEGSKNVAVGQAIAMTVEDPADVELLKSYDSGNMAAKEAKPAQPASHDKEVKVQKSSFSRISPSAKLLIAQHKLDASSIMVSGAHGTLLKSDVLTAIKSGTGATKSSSSEPKTTSSQSATHTSLSSELQQSDSYEDLPNTQIRKWTFLDDDGSLVGGPLVVLLVSLFEGVNTWRAILEVICGVVLWSLWNFRNKMIFGIVPPKRCFLFDKIVECSFRCTSIFIGIPNCRYLAKILAPKGSKNVAVGQAIAMTVSFIFCCGNIAAKEAKPAQPASHDKEVKVQKSSFSRISPSAKLLIAQHKLDASSIMASGAHGTLLKSDVLTAIKSGTGATKSSSSEPKTTSSQSATHTSLSSELQQSDSYEDLPNTQIRKVIARRLLESKQSIPHLYLSADVILDPLLTFRKELKGMIKISSLVILLFLAPELMCYDPFYADKFGVKVSVNDIVIKTVAIALRNVPKANAFWDDKNGEIVLNDSVDISIAVATEKGLITPIVKNADQKSISTMSSEVHWCFKCLVVLYMFVYVSQGIKSALMFLGPSSSLFHIPSM</sequence>
<protein>
    <submittedName>
        <fullName evidence="11">RNA-directed DNA polymerase, eukaryota, Reverse transcriptase zinc-binding domain protein</fullName>
    </submittedName>
</protein>
<dbReference type="InterPro" id="IPR000089">
    <property type="entry name" value="Biotin_lipoyl"/>
</dbReference>
<dbReference type="PROSITE" id="PS50878">
    <property type="entry name" value="RT_POL"/>
    <property type="match status" value="1"/>
</dbReference>
<feature type="region of interest" description="Disordered" evidence="7">
    <location>
        <begin position="1656"/>
        <end position="1688"/>
    </location>
</feature>
<dbReference type="PANTHER" id="PTHR23151:SF90">
    <property type="entry name" value="DIHYDROLIPOYLLYSINE-RESIDUE ACETYLTRANSFERASE COMPONENT OF PYRUVATE DEHYDROGENASE COMPLEX, MITOCHONDRIAL-RELATED"/>
    <property type="match status" value="1"/>
</dbReference>
<reference evidence="11 12" key="1">
    <citation type="journal article" date="2018" name="Mol. Plant">
        <title>The genome of Artemisia annua provides insight into the evolution of Asteraceae family and artemisinin biosynthesis.</title>
        <authorList>
            <person name="Shen Q."/>
            <person name="Zhang L."/>
            <person name="Liao Z."/>
            <person name="Wang S."/>
            <person name="Yan T."/>
            <person name="Shi P."/>
            <person name="Liu M."/>
            <person name="Fu X."/>
            <person name="Pan Q."/>
            <person name="Wang Y."/>
            <person name="Lv Z."/>
            <person name="Lu X."/>
            <person name="Zhang F."/>
            <person name="Jiang W."/>
            <person name="Ma Y."/>
            <person name="Chen M."/>
            <person name="Hao X."/>
            <person name="Li L."/>
            <person name="Tang Y."/>
            <person name="Lv G."/>
            <person name="Zhou Y."/>
            <person name="Sun X."/>
            <person name="Brodelius P.E."/>
            <person name="Rose J.K.C."/>
            <person name="Tang K."/>
        </authorList>
    </citation>
    <scope>NUCLEOTIDE SEQUENCE [LARGE SCALE GENOMIC DNA]</scope>
    <source>
        <strain evidence="12">cv. Huhao1</strain>
        <tissue evidence="11">Leaf</tissue>
    </source>
</reference>
<evidence type="ECO:0000259" key="8">
    <source>
        <dbReference type="PROSITE" id="PS50878"/>
    </source>
</evidence>
<dbReference type="InterPro" id="IPR003016">
    <property type="entry name" value="2-oxoA_DH_lipoyl-BS"/>
</dbReference>
<dbReference type="GO" id="GO:0005739">
    <property type="term" value="C:mitochondrion"/>
    <property type="evidence" value="ECO:0007669"/>
    <property type="project" value="TreeGrafter"/>
</dbReference>
<name>A0A2U1LI69_ARTAN</name>
<dbReference type="SUPFAM" id="SSF52777">
    <property type="entry name" value="CoA-dependent acyltransferases"/>
    <property type="match status" value="1"/>
</dbReference>
<dbReference type="PROSITE" id="PS50968">
    <property type="entry name" value="BIOTINYL_LIPOYL"/>
    <property type="match status" value="1"/>
</dbReference>
<dbReference type="GO" id="GO:0003964">
    <property type="term" value="F:RNA-directed DNA polymerase activity"/>
    <property type="evidence" value="ECO:0007669"/>
    <property type="project" value="UniProtKB-KW"/>
</dbReference>
<dbReference type="SUPFAM" id="SSF47005">
    <property type="entry name" value="Peripheral subunit-binding domain of 2-oxo acid dehydrogenase complex"/>
    <property type="match status" value="2"/>
</dbReference>
<keyword evidence="4" id="KW-0949">S-adenosyl-L-methionine</keyword>
<dbReference type="CDD" id="cd01650">
    <property type="entry name" value="RT_nLTR_like"/>
    <property type="match status" value="1"/>
</dbReference>
<evidence type="ECO:0000256" key="1">
    <source>
        <dbReference type="ARBA" id="ARBA00007317"/>
    </source>
</evidence>
<feature type="compositionally biased region" description="Basic and acidic residues" evidence="7">
    <location>
        <begin position="285"/>
        <end position="300"/>
    </location>
</feature>
<feature type="domain" description="Lipoyl-binding" evidence="9">
    <location>
        <begin position="318"/>
        <end position="397"/>
    </location>
</feature>
<dbReference type="Pfam" id="PF00891">
    <property type="entry name" value="Methyltransf_2"/>
    <property type="match status" value="1"/>
</dbReference>
<accession>A0A2U1LI69</accession>
<dbReference type="SUPFAM" id="SSF56672">
    <property type="entry name" value="DNA/RNA polymerases"/>
    <property type="match status" value="1"/>
</dbReference>
<dbReference type="InterPro" id="IPR011053">
    <property type="entry name" value="Single_hybrid_motif"/>
</dbReference>
<feature type="compositionally biased region" description="Low complexity" evidence="7">
    <location>
        <begin position="1428"/>
        <end position="1453"/>
    </location>
</feature>
<dbReference type="Proteomes" id="UP000245207">
    <property type="component" value="Unassembled WGS sequence"/>
</dbReference>
<feature type="region of interest" description="Disordered" evidence="7">
    <location>
        <begin position="1428"/>
        <end position="1461"/>
    </location>
</feature>
<dbReference type="GO" id="GO:0045254">
    <property type="term" value="C:pyruvate dehydrogenase complex"/>
    <property type="evidence" value="ECO:0007669"/>
    <property type="project" value="InterPro"/>
</dbReference>
<dbReference type="PROSITE" id="PS51683">
    <property type="entry name" value="SAM_OMT_II"/>
    <property type="match status" value="1"/>
</dbReference>
<dbReference type="InterPro" id="IPR001078">
    <property type="entry name" value="2-oxoacid_DH_actylTfrase"/>
</dbReference>
<evidence type="ECO:0000256" key="6">
    <source>
        <dbReference type="ARBA" id="ARBA00022946"/>
    </source>
</evidence>
<evidence type="ECO:0000256" key="4">
    <source>
        <dbReference type="ARBA" id="ARBA00022691"/>
    </source>
</evidence>
<dbReference type="InterPro" id="IPR016461">
    <property type="entry name" value="COMT-like"/>
</dbReference>
<keyword evidence="12" id="KW-1185">Reference proteome</keyword>
<keyword evidence="3" id="KW-0808">Transferase</keyword>
<keyword evidence="11" id="KW-0548">Nucleotidyltransferase</keyword>
<dbReference type="InterPro" id="IPR000477">
    <property type="entry name" value="RT_dom"/>
</dbReference>
<dbReference type="Gene3D" id="4.10.320.10">
    <property type="entry name" value="E3-binding domain"/>
    <property type="match status" value="2"/>
</dbReference>
<gene>
    <name evidence="11" type="ORF">CTI12_AA488460</name>
</gene>
<keyword evidence="6" id="KW-0809">Transit peptide</keyword>
<dbReference type="GO" id="GO:0016746">
    <property type="term" value="F:acyltransferase activity"/>
    <property type="evidence" value="ECO:0007669"/>
    <property type="project" value="InterPro"/>
</dbReference>
<dbReference type="PROSITE" id="PS00189">
    <property type="entry name" value="LIPOYL"/>
    <property type="match status" value="1"/>
</dbReference>
<evidence type="ECO:0000256" key="2">
    <source>
        <dbReference type="ARBA" id="ARBA00022603"/>
    </source>
</evidence>
<dbReference type="OrthoDB" id="691957at2759"/>
<dbReference type="Pfam" id="PF00364">
    <property type="entry name" value="Biotin_lipoyl"/>
    <property type="match status" value="1"/>
</dbReference>
<organism evidence="11 12">
    <name type="scientific">Artemisia annua</name>
    <name type="common">Sweet wormwood</name>
    <dbReference type="NCBI Taxonomy" id="35608"/>
    <lineage>
        <taxon>Eukaryota</taxon>
        <taxon>Viridiplantae</taxon>
        <taxon>Streptophyta</taxon>
        <taxon>Embryophyta</taxon>
        <taxon>Tracheophyta</taxon>
        <taxon>Spermatophyta</taxon>
        <taxon>Magnoliopsida</taxon>
        <taxon>eudicotyledons</taxon>
        <taxon>Gunneridae</taxon>
        <taxon>Pentapetalae</taxon>
        <taxon>asterids</taxon>
        <taxon>campanulids</taxon>
        <taxon>Asterales</taxon>
        <taxon>Asteraceae</taxon>
        <taxon>Asteroideae</taxon>
        <taxon>Anthemideae</taxon>
        <taxon>Artemisiinae</taxon>
        <taxon>Artemisia</taxon>
    </lineage>
</organism>
<feature type="domain" description="Reverse transcriptase" evidence="8">
    <location>
        <begin position="642"/>
        <end position="918"/>
    </location>
</feature>
<feature type="compositionally biased region" description="Low complexity" evidence="7">
    <location>
        <begin position="1656"/>
        <end position="1681"/>
    </location>
</feature>
<keyword evidence="2" id="KW-0489">Methyltransferase</keyword>
<dbReference type="Gene3D" id="3.30.559.10">
    <property type="entry name" value="Chloramphenicol acetyltransferase-like domain"/>
    <property type="match status" value="1"/>
</dbReference>
<dbReference type="InterPro" id="IPR026960">
    <property type="entry name" value="RVT-Znf"/>
</dbReference>
<comment type="similarity">
    <text evidence="1">Belongs to the 2-oxoacid dehydrogenase family.</text>
</comment>
<dbReference type="STRING" id="35608.A0A2U1LI69"/>